<evidence type="ECO:0000256" key="1">
    <source>
        <dbReference type="ARBA" id="ARBA00004141"/>
    </source>
</evidence>
<keyword evidence="8" id="KW-1185">Reference proteome</keyword>
<feature type="transmembrane region" description="Helical" evidence="6">
    <location>
        <begin position="49"/>
        <end position="72"/>
    </location>
</feature>
<dbReference type="OrthoDB" id="9805314at2"/>
<comment type="caution">
    <text evidence="7">The sequence shown here is derived from an EMBL/GenBank/DDBJ whole genome shotgun (WGS) entry which is preliminary data.</text>
</comment>
<gene>
    <name evidence="7" type="ORF">F3059_03050</name>
</gene>
<dbReference type="PANTHER" id="PTHR30238">
    <property type="entry name" value="MEMBRANE BOUND PREDICTED REDOX MODULATOR"/>
    <property type="match status" value="1"/>
</dbReference>
<evidence type="ECO:0000256" key="4">
    <source>
        <dbReference type="ARBA" id="ARBA00022989"/>
    </source>
</evidence>
<proteinExistence type="inferred from homology"/>
<dbReference type="Proteomes" id="UP000435357">
    <property type="component" value="Unassembled WGS sequence"/>
</dbReference>
<evidence type="ECO:0000256" key="6">
    <source>
        <dbReference type="SAM" id="Phobius"/>
    </source>
</evidence>
<feature type="transmembrane region" description="Helical" evidence="6">
    <location>
        <begin position="159"/>
        <end position="178"/>
    </location>
</feature>
<evidence type="ECO:0000313" key="8">
    <source>
        <dbReference type="Proteomes" id="UP000435357"/>
    </source>
</evidence>
<evidence type="ECO:0000256" key="5">
    <source>
        <dbReference type="ARBA" id="ARBA00023136"/>
    </source>
</evidence>
<dbReference type="RefSeq" id="WP_151166471.1">
    <property type="nucleotide sequence ID" value="NZ_WACR01000002.1"/>
</dbReference>
<comment type="similarity">
    <text evidence="2">Belongs to the TerC family.</text>
</comment>
<dbReference type="PANTHER" id="PTHR30238:SF4">
    <property type="entry name" value="SLL1022 PROTEIN"/>
    <property type="match status" value="1"/>
</dbReference>
<dbReference type="EMBL" id="WACR01000002">
    <property type="protein sequence ID" value="KAB1065646.1"/>
    <property type="molecule type" value="Genomic_DNA"/>
</dbReference>
<feature type="transmembrane region" description="Helical" evidence="6">
    <location>
        <begin position="78"/>
        <end position="101"/>
    </location>
</feature>
<feature type="transmembrane region" description="Helical" evidence="6">
    <location>
        <begin position="190"/>
        <end position="210"/>
    </location>
</feature>
<comment type="subcellular location">
    <subcellularLocation>
        <location evidence="1">Membrane</location>
        <topology evidence="1">Multi-pass membrane protein</topology>
    </subcellularLocation>
</comment>
<sequence>MFNFEWLSTPDGWIAFLTLTFLEIVLGIDNIIFISILTNKLPEKVRPKARTAGIGLALLFRIIMLLGITWIIGFTEPLFAIFSYEVTGRDLILMLGGLFLLTKSTREIYHKTEEVESIEEDAKQTAAKNMIGIIVQIGLLDIVFSFDSILTAIGMTEQITIMILAVIISLVIMLIFAGKISSIIEKHPSLQMLALSFLILIGFVLITEGLPGELSVHMPKGYIYFAVGFSLAVELLNIKMRKARDKSKS</sequence>
<keyword evidence="3 6" id="KW-0812">Transmembrane</keyword>
<reference evidence="7 8" key="1">
    <citation type="submission" date="2019-09" db="EMBL/GenBank/DDBJ databases">
        <title>Genomes of Cryomorphaceae.</title>
        <authorList>
            <person name="Bowman J.P."/>
        </authorList>
    </citation>
    <scope>NUCLEOTIDE SEQUENCE [LARGE SCALE GENOMIC DNA]</scope>
    <source>
        <strain evidence="7 8">KCTC 52047</strain>
    </source>
</reference>
<evidence type="ECO:0000256" key="2">
    <source>
        <dbReference type="ARBA" id="ARBA00007511"/>
    </source>
</evidence>
<organism evidence="7 8">
    <name type="scientific">Salibacter halophilus</name>
    <dbReference type="NCBI Taxonomy" id="1803916"/>
    <lineage>
        <taxon>Bacteria</taxon>
        <taxon>Pseudomonadati</taxon>
        <taxon>Bacteroidota</taxon>
        <taxon>Flavobacteriia</taxon>
        <taxon>Flavobacteriales</taxon>
        <taxon>Salibacteraceae</taxon>
        <taxon>Salibacter</taxon>
    </lineage>
</organism>
<feature type="transmembrane region" description="Helical" evidence="6">
    <location>
        <begin position="133"/>
        <end position="153"/>
    </location>
</feature>
<dbReference type="AlphaFoldDB" id="A0A6N6M990"/>
<accession>A0A6N6M990</accession>
<feature type="transmembrane region" description="Helical" evidence="6">
    <location>
        <begin position="12"/>
        <end position="37"/>
    </location>
</feature>
<dbReference type="InterPro" id="IPR005496">
    <property type="entry name" value="Integral_membrane_TerC"/>
</dbReference>
<feature type="transmembrane region" description="Helical" evidence="6">
    <location>
        <begin position="222"/>
        <end position="238"/>
    </location>
</feature>
<dbReference type="Pfam" id="PF03741">
    <property type="entry name" value="TerC"/>
    <property type="match status" value="1"/>
</dbReference>
<keyword evidence="5 6" id="KW-0472">Membrane</keyword>
<protein>
    <submittedName>
        <fullName evidence="7">TerC family protein</fullName>
    </submittedName>
</protein>
<name>A0A6N6M990_9FLAO</name>
<evidence type="ECO:0000256" key="3">
    <source>
        <dbReference type="ARBA" id="ARBA00022692"/>
    </source>
</evidence>
<evidence type="ECO:0000313" key="7">
    <source>
        <dbReference type="EMBL" id="KAB1065646.1"/>
    </source>
</evidence>
<dbReference type="GO" id="GO:0016020">
    <property type="term" value="C:membrane"/>
    <property type="evidence" value="ECO:0007669"/>
    <property type="project" value="UniProtKB-SubCell"/>
</dbReference>
<keyword evidence="4 6" id="KW-1133">Transmembrane helix</keyword>